<dbReference type="PANTHER" id="PTHR14732">
    <property type="entry name" value="RNA POLYMERASE II SUBUNIT B1 CTD PHOSPHATASE RPAP2-RELATED"/>
    <property type="match status" value="1"/>
</dbReference>
<keyword evidence="6 12" id="KW-0862">Zinc</keyword>
<gene>
    <name evidence="15" type="primary">LOC112459553</name>
</gene>
<dbReference type="InterPro" id="IPR038534">
    <property type="entry name" value="Rtr1/RPAP2_sf"/>
</dbReference>
<protein>
    <recommendedName>
        <fullName evidence="12">RNA polymerase II subunit B1 CTD phosphatase RPAP2 homolog</fullName>
        <ecNumber evidence="12">3.1.3.16</ecNumber>
    </recommendedName>
</protein>
<reference evidence="15" key="1">
    <citation type="submission" date="2025-08" db="UniProtKB">
        <authorList>
            <consortium name="RefSeq"/>
        </authorList>
    </citation>
    <scope>IDENTIFICATION</scope>
    <source>
        <tissue evidence="15">Whole body</tissue>
    </source>
</reference>
<dbReference type="GO" id="GO:0008420">
    <property type="term" value="F:RNA polymerase II CTD heptapeptide repeat phosphatase activity"/>
    <property type="evidence" value="ECO:0007669"/>
    <property type="project" value="UniProtKB-UniRule"/>
</dbReference>
<dbReference type="RefSeq" id="XP_024879492.1">
    <property type="nucleotide sequence ID" value="XM_025023724.1"/>
</dbReference>
<evidence type="ECO:0000313" key="15">
    <source>
        <dbReference type="RefSeq" id="XP_024879492.1"/>
    </source>
</evidence>
<evidence type="ECO:0000256" key="7">
    <source>
        <dbReference type="ARBA" id="ARBA00022912"/>
    </source>
</evidence>
<evidence type="ECO:0000256" key="9">
    <source>
        <dbReference type="ARBA" id="ARBA00047761"/>
    </source>
</evidence>
<comment type="catalytic activity">
    <reaction evidence="10 12">
        <text>O-phospho-L-threonyl-[protein] + H2O = L-threonyl-[protein] + phosphate</text>
        <dbReference type="Rhea" id="RHEA:47004"/>
        <dbReference type="Rhea" id="RHEA-COMP:11060"/>
        <dbReference type="Rhea" id="RHEA-COMP:11605"/>
        <dbReference type="ChEBI" id="CHEBI:15377"/>
        <dbReference type="ChEBI" id="CHEBI:30013"/>
        <dbReference type="ChEBI" id="CHEBI:43474"/>
        <dbReference type="ChEBI" id="CHEBI:61977"/>
        <dbReference type="EC" id="3.1.3.16"/>
    </reaction>
</comment>
<evidence type="ECO:0000256" key="12">
    <source>
        <dbReference type="RuleBase" id="RU367080"/>
    </source>
</evidence>
<dbReference type="Gene3D" id="1.25.40.820">
    <property type="match status" value="1"/>
</dbReference>
<dbReference type="PROSITE" id="PS51479">
    <property type="entry name" value="ZF_RTR1"/>
    <property type="match status" value="1"/>
</dbReference>
<dbReference type="GeneID" id="112459553"/>
<dbReference type="OrthoDB" id="2590500at2759"/>
<comment type="function">
    <text evidence="12">Putative RNA polymerase II subunit B1 C-terminal domain (CTD) phosphatase involved in RNA polymerase II transcription regulation.</text>
</comment>
<dbReference type="AlphaFoldDB" id="A0A6J1QAZ3"/>
<keyword evidence="14" id="KW-1185">Reference proteome</keyword>
<dbReference type="EC" id="3.1.3.16" evidence="12"/>
<dbReference type="GO" id="GO:0043175">
    <property type="term" value="F:RNA polymerase core enzyme binding"/>
    <property type="evidence" value="ECO:0007669"/>
    <property type="project" value="UniProtKB-UniRule"/>
</dbReference>
<dbReference type="InterPro" id="IPR007308">
    <property type="entry name" value="Rtr1/RPAP2_dom"/>
</dbReference>
<sequence length="172" mass="19935">MTMSATRRQMSEKQRLKKMSKAQLQLAVIKKQQCDAKALAIVVQLLEPHVDPDWFLPNLGLISKSHMEDVIEERAIVKLCSYVLCSNQLTVVIRQKYHISTRNNKVYDVSKRKNFCSSLCYRAANYLLEQMLESPLWMRDKEDIPVFQILPLSSKSTQCRDEIDVAAKEIFL</sequence>
<proteinExistence type="inferred from homology"/>
<evidence type="ECO:0000256" key="11">
    <source>
        <dbReference type="PROSITE-ProRule" id="PRU00812"/>
    </source>
</evidence>
<dbReference type="Proteomes" id="UP000504618">
    <property type="component" value="Unplaced"/>
</dbReference>
<evidence type="ECO:0000256" key="4">
    <source>
        <dbReference type="ARBA" id="ARBA00022771"/>
    </source>
</evidence>
<dbReference type="GO" id="GO:0008270">
    <property type="term" value="F:zinc ion binding"/>
    <property type="evidence" value="ECO:0007669"/>
    <property type="project" value="UniProtKB-KW"/>
</dbReference>
<dbReference type="InterPro" id="IPR039693">
    <property type="entry name" value="Rtr1/RPAP2"/>
</dbReference>
<comment type="subcellular location">
    <subcellularLocation>
        <location evidence="1 12">Nucleus</location>
    </subcellularLocation>
</comment>
<evidence type="ECO:0000256" key="6">
    <source>
        <dbReference type="ARBA" id="ARBA00022833"/>
    </source>
</evidence>
<dbReference type="GO" id="GO:0005737">
    <property type="term" value="C:cytoplasm"/>
    <property type="evidence" value="ECO:0007669"/>
    <property type="project" value="TreeGrafter"/>
</dbReference>
<name>A0A6J1QAZ3_9HYME</name>
<feature type="domain" description="RTR1-type" evidence="13">
    <location>
        <begin position="57"/>
        <end position="140"/>
    </location>
</feature>
<keyword evidence="3 12" id="KW-0479">Metal-binding</keyword>
<evidence type="ECO:0000259" key="13">
    <source>
        <dbReference type="PROSITE" id="PS51479"/>
    </source>
</evidence>
<dbReference type="PANTHER" id="PTHR14732:SF0">
    <property type="entry name" value="RNA POLYMERASE II SUBUNIT B1 CTD PHOSPHATASE RPAP2-RELATED"/>
    <property type="match status" value="1"/>
</dbReference>
<evidence type="ECO:0000256" key="5">
    <source>
        <dbReference type="ARBA" id="ARBA00022801"/>
    </source>
</evidence>
<dbReference type="Pfam" id="PF04181">
    <property type="entry name" value="RPAP2_Rtr1"/>
    <property type="match status" value="1"/>
</dbReference>
<keyword evidence="5 12" id="KW-0378">Hydrolase</keyword>
<evidence type="ECO:0000256" key="8">
    <source>
        <dbReference type="ARBA" id="ARBA00023242"/>
    </source>
</evidence>
<comment type="similarity">
    <text evidence="2 11 12">Belongs to the RPAP2 family.</text>
</comment>
<evidence type="ECO:0000256" key="1">
    <source>
        <dbReference type="ARBA" id="ARBA00004123"/>
    </source>
</evidence>
<evidence type="ECO:0000256" key="2">
    <source>
        <dbReference type="ARBA" id="ARBA00005676"/>
    </source>
</evidence>
<keyword evidence="4 12" id="KW-0863">Zinc-finger</keyword>
<dbReference type="GO" id="GO:0005634">
    <property type="term" value="C:nucleus"/>
    <property type="evidence" value="ECO:0007669"/>
    <property type="project" value="UniProtKB-SubCell"/>
</dbReference>
<accession>A0A6J1QAZ3</accession>
<keyword evidence="7 12" id="KW-0904">Protein phosphatase</keyword>
<evidence type="ECO:0000256" key="10">
    <source>
        <dbReference type="ARBA" id="ARBA00048336"/>
    </source>
</evidence>
<organism evidence="14 15">
    <name type="scientific">Temnothorax curvispinosus</name>
    <dbReference type="NCBI Taxonomy" id="300111"/>
    <lineage>
        <taxon>Eukaryota</taxon>
        <taxon>Metazoa</taxon>
        <taxon>Ecdysozoa</taxon>
        <taxon>Arthropoda</taxon>
        <taxon>Hexapoda</taxon>
        <taxon>Insecta</taxon>
        <taxon>Pterygota</taxon>
        <taxon>Neoptera</taxon>
        <taxon>Endopterygota</taxon>
        <taxon>Hymenoptera</taxon>
        <taxon>Apocrita</taxon>
        <taxon>Aculeata</taxon>
        <taxon>Formicoidea</taxon>
        <taxon>Formicidae</taxon>
        <taxon>Myrmicinae</taxon>
        <taxon>Temnothorax</taxon>
    </lineage>
</organism>
<evidence type="ECO:0000313" key="14">
    <source>
        <dbReference type="Proteomes" id="UP000504618"/>
    </source>
</evidence>
<comment type="catalytic activity">
    <reaction evidence="9 12">
        <text>O-phospho-L-seryl-[protein] + H2O = L-seryl-[protein] + phosphate</text>
        <dbReference type="Rhea" id="RHEA:20629"/>
        <dbReference type="Rhea" id="RHEA-COMP:9863"/>
        <dbReference type="Rhea" id="RHEA-COMP:11604"/>
        <dbReference type="ChEBI" id="CHEBI:15377"/>
        <dbReference type="ChEBI" id="CHEBI:29999"/>
        <dbReference type="ChEBI" id="CHEBI:43474"/>
        <dbReference type="ChEBI" id="CHEBI:83421"/>
        <dbReference type="EC" id="3.1.3.16"/>
    </reaction>
</comment>
<keyword evidence="8 12" id="KW-0539">Nucleus</keyword>
<evidence type="ECO:0000256" key="3">
    <source>
        <dbReference type="ARBA" id="ARBA00022723"/>
    </source>
</evidence>